<feature type="region of interest" description="Disordered" evidence="1">
    <location>
        <begin position="1"/>
        <end position="36"/>
    </location>
</feature>
<gene>
    <name evidence="2" type="ORF">L0664_09825</name>
</gene>
<name>A0ABS9CWM8_9RHOB</name>
<evidence type="ECO:0000313" key="3">
    <source>
        <dbReference type="Proteomes" id="UP001200557"/>
    </source>
</evidence>
<protein>
    <submittedName>
        <fullName evidence="2">Uncharacterized protein</fullName>
    </submittedName>
</protein>
<sequence length="53" mass="5840">MIQDRLTPKFQSAKSVKRREATPKPAPKAKAKKDPVAEAYARGRAAAGSLFWL</sequence>
<reference evidence="2 3" key="1">
    <citation type="submission" date="2022-01" db="EMBL/GenBank/DDBJ databases">
        <title>Octadecabacter sp. nov., isolated from a marine alga.</title>
        <authorList>
            <person name="Jin M.S."/>
            <person name="Kim H.M."/>
            <person name="Han D.M."/>
            <person name="Jung J.J."/>
            <person name="Jeon C.O."/>
        </authorList>
    </citation>
    <scope>NUCLEOTIDE SEQUENCE [LARGE SCALE GENOMIC DNA]</scope>
    <source>
        <strain evidence="2 3">G9-8</strain>
    </source>
</reference>
<dbReference type="RefSeq" id="WP_235225628.1">
    <property type="nucleotide sequence ID" value="NZ_JAKGAQ010000002.1"/>
</dbReference>
<proteinExistence type="predicted"/>
<comment type="caution">
    <text evidence="2">The sequence shown here is derived from an EMBL/GenBank/DDBJ whole genome shotgun (WGS) entry which is preliminary data.</text>
</comment>
<evidence type="ECO:0000256" key="1">
    <source>
        <dbReference type="SAM" id="MobiDB-lite"/>
    </source>
</evidence>
<accession>A0ABS9CWM8</accession>
<dbReference type="Proteomes" id="UP001200557">
    <property type="component" value="Unassembled WGS sequence"/>
</dbReference>
<keyword evidence="3" id="KW-1185">Reference proteome</keyword>
<evidence type="ECO:0000313" key="2">
    <source>
        <dbReference type="EMBL" id="MCF2871361.1"/>
    </source>
</evidence>
<organism evidence="2 3">
    <name type="scientific">Octadecabacter dasysiphoniae</name>
    <dbReference type="NCBI Taxonomy" id="2909341"/>
    <lineage>
        <taxon>Bacteria</taxon>
        <taxon>Pseudomonadati</taxon>
        <taxon>Pseudomonadota</taxon>
        <taxon>Alphaproteobacteria</taxon>
        <taxon>Rhodobacterales</taxon>
        <taxon>Roseobacteraceae</taxon>
        <taxon>Octadecabacter</taxon>
    </lineage>
</organism>
<dbReference type="EMBL" id="JAKGAQ010000002">
    <property type="protein sequence ID" value="MCF2871361.1"/>
    <property type="molecule type" value="Genomic_DNA"/>
</dbReference>